<feature type="compositionally biased region" description="Polar residues" evidence="1">
    <location>
        <begin position="208"/>
        <end position="220"/>
    </location>
</feature>
<feature type="compositionally biased region" description="Basic and acidic residues" evidence="1">
    <location>
        <begin position="241"/>
        <end position="252"/>
    </location>
</feature>
<feature type="region of interest" description="Disordered" evidence="1">
    <location>
        <begin position="145"/>
        <end position="449"/>
    </location>
</feature>
<dbReference type="OrthoDB" id="2413468at2759"/>
<sequence length="1080" mass="112762">MQPTTSAHSDAGASALATTRGFDTPSRDASAPTIGFSMPPSDSNASIWTTASASESGSGPQSKRASMIGFDIDAMRSVQPAHEAASSKHTIPSLQQPPRIGVQAPSYDSDGSHYDEDEMPGAFSHSAYDRSADRTIEAPVLQNSGTGAAAGADEPDEEEVFSNALPSPPVPRRTSSVIQDGSTISPSPSLSESIATARSRHAASRSSLGQPVSDQIPQRHSSADFGGDHARTGSAATSSRVSREDAPGRLDLSDSTSQTAPIKGAALQAVDEIASTDRESAGRRSHEPSLDEQKRIEQELLAEADESRPRTLKEARERARLRKQQGEAASPPSASATIQQPASATSSPRKGASLHMRDVASSATAVAAEESGARTSVDSRDRPMRNPRRMSQREAVLPSDRASLSERSAPSDYSHDSGLEGAFTYDEPAASSSHQHLAAPAANADQPATSIEDLTDAVDDAMNDLSFGDETLSADDEFATPMPPAKAQEEARPQLPTSLPSAKSLASITGAGPEAVRSSPLPSPARYAPQTPTKGHFLPAIHSNQSLATPPLGSPVHPRSAQSGYTPQRSATAPPSRIEVYGKTIPMPKSFNSSSINSDKRRQSSWDRARTYAQFTNELLHLETRLSLWMQVVQRPAQHQQTSRPIKQGDEWMAQGTLPRSMHVRNEGSYADSIRSDMTFPMRGDGAKAKEIVSVMPTMAESPVKEVVALPYPGVVQNQGQQQQPRSNSIVSFASIPASATAETLTASRSAGMGGNRLFGGLGRRGSKKTQPPAAVPASLTSAAAAAGGSRAYLANSRNRGVSPGGVVGSMPGARPSTDTFETSHSTQSQESPATSAVGLGLAAGAGAGATGAESSLAAPLRDAKSASSPLAAPTTTTHRAPMGPRAPNAMARTGSAQSVTPIAAPPTPITPITPITPLTGGFGSGPTFVSRLGGGSFSSGSHSTQHATGPRSPIPDYPSPDLLSAPNRRASDVSAASPTTSSNHDSSHPTSSTSPRLSGNAGLRSSLSYTSVRDRIRRGSSTDVEEDAGFREALVKLGDILPDADETTLRWYLKRAKGNDLAAIGDYLQDQSLGKLPRF</sequence>
<dbReference type="EMBL" id="DF238795">
    <property type="protein sequence ID" value="GAC95554.1"/>
    <property type="molecule type" value="Genomic_DNA"/>
</dbReference>
<feature type="compositionally biased region" description="Polar residues" evidence="1">
    <location>
        <begin position="495"/>
        <end position="507"/>
    </location>
</feature>
<feature type="compositionally biased region" description="Polar residues" evidence="1">
    <location>
        <begin position="332"/>
        <end position="348"/>
    </location>
</feature>
<feature type="compositionally biased region" description="Basic and acidic residues" evidence="1">
    <location>
        <begin position="305"/>
        <end position="318"/>
    </location>
</feature>
<reference evidence="3" key="1">
    <citation type="journal article" date="2013" name="Genome Announc.">
        <title>Draft genome sequence of the basidiomycetous yeast-like fungus Pseudozyma hubeiensis SY62, which produces an abundant amount of the biosurfactant mannosylerythritol lipids.</title>
        <authorList>
            <person name="Konishi M."/>
            <person name="Hatada Y."/>
            <person name="Horiuchi J."/>
        </authorList>
    </citation>
    <scope>NUCLEOTIDE SEQUENCE [LARGE SCALE GENOMIC DNA]</scope>
    <source>
        <strain evidence="3">SY62</strain>
    </source>
</reference>
<feature type="compositionally biased region" description="Polar residues" evidence="1">
    <location>
        <begin position="817"/>
        <end position="833"/>
    </location>
</feature>
<feature type="compositionally biased region" description="Low complexity" evidence="1">
    <location>
        <begin position="978"/>
        <end position="996"/>
    </location>
</feature>
<dbReference type="GeneID" id="24108420"/>
<proteinExistence type="predicted"/>
<keyword evidence="3" id="KW-1185">Reference proteome</keyword>
<evidence type="ECO:0000313" key="2">
    <source>
        <dbReference type="EMBL" id="GAC95554.1"/>
    </source>
</evidence>
<protein>
    <submittedName>
        <fullName evidence="2">Uncharacterized protein</fullName>
    </submittedName>
</protein>
<feature type="compositionally biased region" description="Polar residues" evidence="1">
    <location>
        <begin position="560"/>
        <end position="573"/>
    </location>
</feature>
<dbReference type="AlphaFoldDB" id="R9P2P9"/>
<feature type="compositionally biased region" description="Polar residues" evidence="1">
    <location>
        <begin position="87"/>
        <end position="96"/>
    </location>
</feature>
<feature type="region of interest" description="Disordered" evidence="1">
    <location>
        <begin position="1"/>
        <end position="64"/>
    </location>
</feature>
<dbReference type="RefSeq" id="XP_012189141.1">
    <property type="nucleotide sequence ID" value="XM_012333751.1"/>
</dbReference>
<dbReference type="STRING" id="1305764.R9P2P9"/>
<feature type="compositionally biased region" description="Gly residues" evidence="1">
    <location>
        <begin position="752"/>
        <end position="764"/>
    </location>
</feature>
<feature type="compositionally biased region" description="Basic and acidic residues" evidence="1">
    <location>
        <begin position="275"/>
        <end position="298"/>
    </location>
</feature>
<dbReference type="Proteomes" id="UP000014071">
    <property type="component" value="Unassembled WGS sequence"/>
</dbReference>
<name>R9P2P9_PSEHS</name>
<feature type="region of interest" description="Disordered" evidence="1">
    <location>
        <begin position="744"/>
        <end position="777"/>
    </location>
</feature>
<feature type="compositionally biased region" description="Low complexity" evidence="1">
    <location>
        <begin position="866"/>
        <end position="878"/>
    </location>
</feature>
<feature type="region of interest" description="Disordered" evidence="1">
    <location>
        <begin position="78"/>
        <end position="130"/>
    </location>
</feature>
<feature type="region of interest" description="Disordered" evidence="1">
    <location>
        <begin position="473"/>
        <end position="576"/>
    </location>
</feature>
<dbReference type="HOGENOM" id="CLU_280472_0_0_1"/>
<feature type="compositionally biased region" description="Polar residues" evidence="1">
    <location>
        <begin position="40"/>
        <end position="64"/>
    </location>
</feature>
<feature type="compositionally biased region" description="Low complexity" evidence="1">
    <location>
        <begin position="438"/>
        <end position="448"/>
    </location>
</feature>
<feature type="compositionally biased region" description="Low complexity" evidence="1">
    <location>
        <begin position="172"/>
        <end position="197"/>
    </location>
</feature>
<accession>R9P2P9</accession>
<feature type="compositionally biased region" description="Low complexity" evidence="1">
    <location>
        <begin position="359"/>
        <end position="370"/>
    </location>
</feature>
<dbReference type="eggNOG" id="ENOG502SC9X">
    <property type="taxonomic scope" value="Eukaryota"/>
</dbReference>
<evidence type="ECO:0000256" key="1">
    <source>
        <dbReference type="SAM" id="MobiDB-lite"/>
    </source>
</evidence>
<feature type="region of interest" description="Disordered" evidence="1">
    <location>
        <begin position="857"/>
        <end position="1006"/>
    </location>
</feature>
<feature type="region of interest" description="Disordered" evidence="1">
    <location>
        <begin position="796"/>
        <end position="835"/>
    </location>
</feature>
<organism evidence="2 3">
    <name type="scientific">Pseudozyma hubeiensis (strain SY62)</name>
    <name type="common">Yeast</name>
    <dbReference type="NCBI Taxonomy" id="1305764"/>
    <lineage>
        <taxon>Eukaryota</taxon>
        <taxon>Fungi</taxon>
        <taxon>Dikarya</taxon>
        <taxon>Basidiomycota</taxon>
        <taxon>Ustilaginomycotina</taxon>
        <taxon>Ustilaginomycetes</taxon>
        <taxon>Ustilaginales</taxon>
        <taxon>Ustilaginaceae</taxon>
        <taxon>Pseudozyma</taxon>
    </lineage>
</organism>
<evidence type="ECO:0000313" key="3">
    <source>
        <dbReference type="Proteomes" id="UP000014071"/>
    </source>
</evidence>
<gene>
    <name evidence="2" type="ORF">PHSY_003130</name>
</gene>